<keyword evidence="3 5" id="KW-1133">Transmembrane helix</keyword>
<name>A0ABW0UB81_9BACI</name>
<dbReference type="RefSeq" id="WP_270895935.1">
    <property type="nucleotide sequence ID" value="NZ_JBHSPF010000073.1"/>
</dbReference>
<keyword evidence="4 5" id="KW-0472">Membrane</keyword>
<dbReference type="CDD" id="cd16914">
    <property type="entry name" value="EcfT"/>
    <property type="match status" value="1"/>
</dbReference>
<evidence type="ECO:0000313" key="6">
    <source>
        <dbReference type="EMBL" id="MFC5629984.1"/>
    </source>
</evidence>
<comment type="caution">
    <text evidence="6">The sequence shown here is derived from an EMBL/GenBank/DDBJ whole genome shotgun (WGS) entry which is preliminary data.</text>
</comment>
<dbReference type="InterPro" id="IPR003339">
    <property type="entry name" value="ABC/ECF_trnsptr_transmembrane"/>
</dbReference>
<protein>
    <submittedName>
        <fullName evidence="6">Energy-coupling factor transporter transmembrane component T family protein</fullName>
    </submittedName>
</protein>
<keyword evidence="2 5" id="KW-0812">Transmembrane</keyword>
<dbReference type="EMBL" id="JBHSPF010000073">
    <property type="protein sequence ID" value="MFC5629984.1"/>
    <property type="molecule type" value="Genomic_DNA"/>
</dbReference>
<feature type="transmembrane region" description="Helical" evidence="5">
    <location>
        <begin position="22"/>
        <end position="39"/>
    </location>
</feature>
<organism evidence="6 7">
    <name type="scientific">Aliibacillus thermotolerans</name>
    <dbReference type="NCBI Taxonomy" id="1834418"/>
    <lineage>
        <taxon>Bacteria</taxon>
        <taxon>Bacillati</taxon>
        <taxon>Bacillota</taxon>
        <taxon>Bacilli</taxon>
        <taxon>Bacillales</taxon>
        <taxon>Bacillaceae</taxon>
        <taxon>Aliibacillus</taxon>
    </lineage>
</organism>
<reference evidence="7" key="1">
    <citation type="journal article" date="2019" name="Int. J. Syst. Evol. Microbiol.">
        <title>The Global Catalogue of Microorganisms (GCM) 10K type strain sequencing project: providing services to taxonomists for standard genome sequencing and annotation.</title>
        <authorList>
            <consortium name="The Broad Institute Genomics Platform"/>
            <consortium name="The Broad Institute Genome Sequencing Center for Infectious Disease"/>
            <person name="Wu L."/>
            <person name="Ma J."/>
        </authorList>
    </citation>
    <scope>NUCLEOTIDE SEQUENCE [LARGE SCALE GENOMIC DNA]</scope>
    <source>
        <strain evidence="7">CGMCC 1.15790</strain>
    </source>
</reference>
<keyword evidence="7" id="KW-1185">Reference proteome</keyword>
<sequence length="265" mass="30275">MFEHVIIGQYLPGQSVLHRMDARAKLLCLFFLLIIIFMTNDWIGYGSVWVGTLIMFFLSGVSFRYMRKGMIPILILIAFTFLLHAFFTKEGTILLSLGAFSVYSGGLQEGTFIAMRLFLLVWMTSLFTLTTSPIDLTDALEQIFRPLERFGISPHEIAFMMSIAIRFIPTLLQETEKVLKAQVARGADFTKGSLKDRSQAFISLLVPLFVRSFRRAEELAYAMEARGYHGGVGRTKLRKLTWRRRDTAACLVVFCFGMICMFLRQ</sequence>
<dbReference type="Pfam" id="PF02361">
    <property type="entry name" value="CbiQ"/>
    <property type="match status" value="1"/>
</dbReference>
<evidence type="ECO:0000256" key="2">
    <source>
        <dbReference type="ARBA" id="ARBA00022692"/>
    </source>
</evidence>
<feature type="transmembrane region" description="Helical" evidence="5">
    <location>
        <begin position="70"/>
        <end position="87"/>
    </location>
</feature>
<evidence type="ECO:0000313" key="7">
    <source>
        <dbReference type="Proteomes" id="UP001596143"/>
    </source>
</evidence>
<gene>
    <name evidence="6" type="ORF">ACFPTR_14115</name>
</gene>
<dbReference type="PANTHER" id="PTHR33514">
    <property type="entry name" value="PROTEIN ABCI12, CHLOROPLASTIC"/>
    <property type="match status" value="1"/>
</dbReference>
<evidence type="ECO:0000256" key="4">
    <source>
        <dbReference type="ARBA" id="ARBA00023136"/>
    </source>
</evidence>
<dbReference type="PANTHER" id="PTHR33514:SF13">
    <property type="entry name" value="PROTEIN ABCI12, CHLOROPLASTIC"/>
    <property type="match status" value="1"/>
</dbReference>
<comment type="subcellular location">
    <subcellularLocation>
        <location evidence="1">Membrane</location>
        <topology evidence="1">Multi-pass membrane protein</topology>
    </subcellularLocation>
</comment>
<dbReference type="Proteomes" id="UP001596143">
    <property type="component" value="Unassembled WGS sequence"/>
</dbReference>
<accession>A0ABW0UB81</accession>
<evidence type="ECO:0000256" key="1">
    <source>
        <dbReference type="ARBA" id="ARBA00004141"/>
    </source>
</evidence>
<proteinExistence type="predicted"/>
<evidence type="ECO:0000256" key="5">
    <source>
        <dbReference type="SAM" id="Phobius"/>
    </source>
</evidence>
<feature type="transmembrane region" description="Helical" evidence="5">
    <location>
        <begin position="93"/>
        <end position="119"/>
    </location>
</feature>
<evidence type="ECO:0000256" key="3">
    <source>
        <dbReference type="ARBA" id="ARBA00022989"/>
    </source>
</evidence>